<feature type="domain" description="Protein kinase" evidence="12">
    <location>
        <begin position="462"/>
        <end position="743"/>
    </location>
</feature>
<feature type="compositionally biased region" description="Polar residues" evidence="9">
    <location>
        <begin position="895"/>
        <end position="908"/>
    </location>
</feature>
<name>A0A0E0LEA6_ORYPU</name>
<proteinExistence type="predicted"/>
<keyword evidence="4 11" id="KW-0732">Signal</keyword>
<dbReference type="InterPro" id="IPR001611">
    <property type="entry name" value="Leu-rich_rpt"/>
</dbReference>
<feature type="transmembrane region" description="Helical" evidence="10">
    <location>
        <begin position="307"/>
        <end position="329"/>
    </location>
</feature>
<evidence type="ECO:0000313" key="13">
    <source>
        <dbReference type="EnsemblPlants" id="OPUNC06G21310.3"/>
    </source>
</evidence>
<evidence type="ECO:0000256" key="6">
    <source>
        <dbReference type="ARBA" id="ARBA00022989"/>
    </source>
</evidence>
<evidence type="ECO:0000256" key="11">
    <source>
        <dbReference type="SAM" id="SignalP"/>
    </source>
</evidence>
<evidence type="ECO:0000256" key="1">
    <source>
        <dbReference type="ARBA" id="ARBA00004167"/>
    </source>
</evidence>
<dbReference type="STRING" id="4537.A0A0E0LEA6"/>
<evidence type="ECO:0000256" key="3">
    <source>
        <dbReference type="ARBA" id="ARBA00022692"/>
    </source>
</evidence>
<dbReference type="FunFam" id="3.80.10.10:FF:000062">
    <property type="entry name" value="protein STRUBBELIG-RECEPTOR FAMILY 3"/>
    <property type="match status" value="1"/>
</dbReference>
<sequence length="1323" mass="145088">MFLLTCVVSAINGLYISLGSPKLPGWSGNGGDPCSELWQGVICTGSSITSVTMNAANLGGQLGGLGNFTSIVTINLSNNKIGGTIPEDLPVTLQHLFLSANQLTGSIPSSLAKLKNLADMSLNDNQLNGELPDAFGSLAGLVNLDISSNNLTGVLPPSMKNLSSLTTLHMQGNRLSGTLNVLQDLPLKDLNIENNLFSGPVPPKLQSIPNFKKDGNPFNTSIAPSASPPSTSGGPSPSPTPTRPAPSPTPTGPPTPSPTNPNLAPSPPPPSPSAPAPSKTPSNSSDGPTTRDSISSSKKQNSSTLKIVGFVFLGVVLFIVIVLLVIFCLSKYQERRSRYDYNRSQMARVHHTVEHRINQSTVQPRNDAEKAIPKMPPESQREHIIDLEHRNNLARTNSELFAVDPPPPPPPPPFLPPFPVEKVTVNPVVPPEKSNMSPPRINKPTSATAFSVASLQQYTSSFREENLIRKSRLGKVYLAEFPEGKLLEVMKIDNTNGKISVDDFKDLVQLVSDIRHPNIHELVGYCAEYGQRLLVYNHFSTKTLHDALHDREGVDSTLSWNARLQVALGSGKALEYLHESFQPPIVHQNFEPANVLLDNKFSVRVAECGLEKLVASSSVTQLADRMHSLLNYEPPESRESGIVTEQGDVYSFGVVMLEILTGRKPYDRSLPRAEQHLVRWANSQLHDIESLSKMVDPSIQGQCSEKALSRFADIISLCIQEPQFRPPMSEVVQDLARIVNETVSAINGLYISLGSPKLPGWSGNGGDPCSELWQGVICTGSSITSVTMNAANLGGQLGGLGNFTSIVTIFLSANQLTGSIPSSLAKLKNLADMSLNDNQLNGELPDAFGSLAGLKGWESIQYQYSSFCITAINIWRTITKSNTNETSTKSDTDRTSNTITDQSKSSTYQERRSRYDYNRSQMARVHHTVEHRINQSTVQPRNDAEKAIPKMPPESQREHIIDLEHRNNLARTNSELFAVDPPPPPPPPPFLPPFPVEKVTVNPVVPPEKSNMSPPRINKPTSATAFSVASLQQYTSSFREENLIRKSRLGKVYLAEFPEGKLLEVMKIDNTNGKISVDDFKDLVQLVSDIRHPNIHELVGYCAEYGQRLLVYNHFSTKTLHDALHDREGVDSTLSWNARLQVALGSGKALEYLHESFQPPIVHQNFEPANVLLDNKFSVRVAECGLEKLVASSSVTQLADRMHSLLNYEPPESRESGIVTEQGDVYSFGVVMLEILTGRKPYDRSLPRAEQHLVRWANSQLHDIESLSKMVDPSIQGQCSEKALSRFADIISLCIQEPQFRPPMSEVVQDLARIVNETGEESE</sequence>
<keyword evidence="8" id="KW-0675">Receptor</keyword>
<feature type="region of interest" description="Disordered" evidence="9">
    <location>
        <begin position="199"/>
        <end position="300"/>
    </location>
</feature>
<feature type="signal peptide" evidence="11">
    <location>
        <begin position="1"/>
        <end position="19"/>
    </location>
</feature>
<evidence type="ECO:0000256" key="10">
    <source>
        <dbReference type="SAM" id="Phobius"/>
    </source>
</evidence>
<keyword evidence="14" id="KW-1185">Reference proteome</keyword>
<dbReference type="Pfam" id="PF08263">
    <property type="entry name" value="LRRNT_2"/>
    <property type="match status" value="2"/>
</dbReference>
<feature type="compositionally biased region" description="Pro residues" evidence="9">
    <location>
        <begin position="236"/>
        <end position="275"/>
    </location>
</feature>
<keyword evidence="3 10" id="KW-0812">Transmembrane</keyword>
<keyword evidence="6 10" id="KW-1133">Transmembrane helix</keyword>
<dbReference type="InterPro" id="IPR032675">
    <property type="entry name" value="LRR_dom_sf"/>
</dbReference>
<evidence type="ECO:0000256" key="8">
    <source>
        <dbReference type="ARBA" id="ARBA00023170"/>
    </source>
</evidence>
<dbReference type="SUPFAM" id="SSF56112">
    <property type="entry name" value="Protein kinase-like (PK-like)"/>
    <property type="match status" value="2"/>
</dbReference>
<feature type="compositionally biased region" description="Low complexity" evidence="9">
    <location>
        <begin position="276"/>
        <end position="285"/>
    </location>
</feature>
<evidence type="ECO:0000256" key="9">
    <source>
        <dbReference type="SAM" id="MobiDB-lite"/>
    </source>
</evidence>
<dbReference type="InterPro" id="IPR013210">
    <property type="entry name" value="LRR_N_plant-typ"/>
</dbReference>
<dbReference type="InterPro" id="IPR001245">
    <property type="entry name" value="Ser-Thr/Tyr_kinase_cat_dom"/>
</dbReference>
<keyword evidence="5" id="KW-0677">Repeat</keyword>
<dbReference type="FunFam" id="1.10.510.10:FF:000095">
    <property type="entry name" value="protein STRUBBELIG-RECEPTOR FAMILY 8"/>
    <property type="match status" value="2"/>
</dbReference>
<evidence type="ECO:0000256" key="5">
    <source>
        <dbReference type="ARBA" id="ARBA00022737"/>
    </source>
</evidence>
<dbReference type="GO" id="GO:0004672">
    <property type="term" value="F:protein kinase activity"/>
    <property type="evidence" value="ECO:0007669"/>
    <property type="project" value="InterPro"/>
</dbReference>
<dbReference type="GO" id="GO:0016020">
    <property type="term" value="C:membrane"/>
    <property type="evidence" value="ECO:0007669"/>
    <property type="project" value="UniProtKB-SubCell"/>
</dbReference>
<feature type="region of interest" description="Disordered" evidence="9">
    <location>
        <begin position="883"/>
        <end position="913"/>
    </location>
</feature>
<dbReference type="Proteomes" id="UP000026962">
    <property type="component" value="Chromosome 6"/>
</dbReference>
<dbReference type="EnsemblPlants" id="OPUNC06G21310.3">
    <property type="protein sequence ID" value="OPUNC06G21310.3"/>
    <property type="gene ID" value="OPUNC06G21310"/>
</dbReference>
<feature type="domain" description="Protein kinase" evidence="12">
    <location>
        <begin position="1038"/>
        <end position="1314"/>
    </location>
</feature>
<evidence type="ECO:0000256" key="2">
    <source>
        <dbReference type="ARBA" id="ARBA00022614"/>
    </source>
</evidence>
<dbReference type="Gramene" id="OPUNC06G21310.3">
    <property type="protein sequence ID" value="OPUNC06G21310.3"/>
    <property type="gene ID" value="OPUNC06G21310"/>
</dbReference>
<reference evidence="13" key="1">
    <citation type="submission" date="2015-04" db="UniProtKB">
        <authorList>
            <consortium name="EnsemblPlants"/>
        </authorList>
    </citation>
    <scope>IDENTIFICATION</scope>
</reference>
<dbReference type="eggNOG" id="ENOG502QR8F">
    <property type="taxonomic scope" value="Eukaryota"/>
</dbReference>
<dbReference type="SUPFAM" id="SSF52058">
    <property type="entry name" value="L domain-like"/>
    <property type="match status" value="2"/>
</dbReference>
<dbReference type="HOGENOM" id="CLU_006064_0_0_1"/>
<dbReference type="InterPro" id="IPR011009">
    <property type="entry name" value="Kinase-like_dom_sf"/>
</dbReference>
<dbReference type="Gene3D" id="1.10.510.10">
    <property type="entry name" value="Transferase(Phosphotransferase) domain 1"/>
    <property type="match status" value="2"/>
</dbReference>
<keyword evidence="7 10" id="KW-0472">Membrane</keyword>
<protein>
    <recommendedName>
        <fullName evidence="12">Protein kinase domain-containing protein</fullName>
    </recommendedName>
</protein>
<dbReference type="GO" id="GO:0005524">
    <property type="term" value="F:ATP binding"/>
    <property type="evidence" value="ECO:0007669"/>
    <property type="project" value="InterPro"/>
</dbReference>
<organism evidence="13">
    <name type="scientific">Oryza punctata</name>
    <name type="common">Red rice</name>
    <dbReference type="NCBI Taxonomy" id="4537"/>
    <lineage>
        <taxon>Eukaryota</taxon>
        <taxon>Viridiplantae</taxon>
        <taxon>Streptophyta</taxon>
        <taxon>Embryophyta</taxon>
        <taxon>Tracheophyta</taxon>
        <taxon>Spermatophyta</taxon>
        <taxon>Magnoliopsida</taxon>
        <taxon>Liliopsida</taxon>
        <taxon>Poales</taxon>
        <taxon>Poaceae</taxon>
        <taxon>BOP clade</taxon>
        <taxon>Oryzoideae</taxon>
        <taxon>Oryzeae</taxon>
        <taxon>Oryzinae</taxon>
        <taxon>Oryza</taxon>
    </lineage>
</organism>
<dbReference type="FunFam" id="3.30.200.20:FF:000125">
    <property type="entry name" value="Protein STRUBBELIG-RECEPTOR FAMILY 8"/>
    <property type="match status" value="2"/>
</dbReference>
<dbReference type="Pfam" id="PF13855">
    <property type="entry name" value="LRR_8"/>
    <property type="match status" value="1"/>
</dbReference>
<evidence type="ECO:0000259" key="12">
    <source>
        <dbReference type="PROSITE" id="PS50011"/>
    </source>
</evidence>
<comment type="subcellular location">
    <subcellularLocation>
        <location evidence="1">Membrane</location>
        <topology evidence="1">Single-pass membrane protein</topology>
    </subcellularLocation>
</comment>
<feature type="chain" id="PRO_5002366435" description="Protein kinase domain-containing protein" evidence="11">
    <location>
        <begin position="20"/>
        <end position="1323"/>
    </location>
</feature>
<dbReference type="PANTHER" id="PTHR48007">
    <property type="entry name" value="LEUCINE-RICH REPEAT RECEPTOR-LIKE PROTEIN KINASE PXC1"/>
    <property type="match status" value="1"/>
</dbReference>
<dbReference type="Pfam" id="PF07714">
    <property type="entry name" value="PK_Tyr_Ser-Thr"/>
    <property type="match status" value="2"/>
</dbReference>
<reference evidence="13" key="2">
    <citation type="submission" date="2018-05" db="EMBL/GenBank/DDBJ databases">
        <title>OpunRS2 (Oryza punctata Reference Sequence Version 2).</title>
        <authorList>
            <person name="Zhang J."/>
            <person name="Kudrna D."/>
            <person name="Lee S."/>
            <person name="Talag J."/>
            <person name="Welchert J."/>
            <person name="Wing R.A."/>
        </authorList>
    </citation>
    <scope>NUCLEOTIDE SEQUENCE [LARGE SCALE GENOMIC DNA]</scope>
</reference>
<dbReference type="PRINTS" id="PR01217">
    <property type="entry name" value="PRICHEXTENSN"/>
</dbReference>
<dbReference type="InterPro" id="IPR000719">
    <property type="entry name" value="Prot_kinase_dom"/>
</dbReference>
<dbReference type="Gene3D" id="3.80.10.10">
    <property type="entry name" value="Ribonuclease Inhibitor"/>
    <property type="match status" value="2"/>
</dbReference>
<evidence type="ECO:0000256" key="4">
    <source>
        <dbReference type="ARBA" id="ARBA00022729"/>
    </source>
</evidence>
<keyword evidence="2" id="KW-0433">Leucine-rich repeat</keyword>
<evidence type="ECO:0000256" key="7">
    <source>
        <dbReference type="ARBA" id="ARBA00023136"/>
    </source>
</evidence>
<dbReference type="FunFam" id="3.80.10.10:FF:000129">
    <property type="entry name" value="Leucine-rich repeat receptor-like kinase"/>
    <property type="match status" value="1"/>
</dbReference>
<feature type="compositionally biased region" description="Low complexity" evidence="9">
    <location>
        <begin position="220"/>
        <end position="235"/>
    </location>
</feature>
<accession>A0A0E0LEA6</accession>
<evidence type="ECO:0000313" key="14">
    <source>
        <dbReference type="Proteomes" id="UP000026962"/>
    </source>
</evidence>
<dbReference type="Pfam" id="PF00560">
    <property type="entry name" value="LRR_1"/>
    <property type="match status" value="2"/>
</dbReference>
<dbReference type="PROSITE" id="PS50011">
    <property type="entry name" value="PROTEIN_KINASE_DOM"/>
    <property type="match status" value="2"/>
</dbReference>
<dbReference type="InterPro" id="IPR046959">
    <property type="entry name" value="PRK1-6/SRF4-like"/>
</dbReference>
<dbReference type="Gene3D" id="3.30.200.20">
    <property type="entry name" value="Phosphorylase Kinase, domain 1"/>
    <property type="match status" value="2"/>
</dbReference>
<dbReference type="PANTHER" id="PTHR48007:SF70">
    <property type="entry name" value="PROTEIN KINASE DOMAIN-CONTAINING PROTEIN"/>
    <property type="match status" value="1"/>
</dbReference>